<dbReference type="InterPro" id="IPR037696">
    <property type="entry name" value="CCDC77"/>
</dbReference>
<protein>
    <submittedName>
        <fullName evidence="2">Coiled-coil domain-containing protein 77</fullName>
    </submittedName>
</protein>
<sequence length="267" mass="31184">LIQAHELLKDCTEEFVNQRQQFKEAERAWIGERSKLVQQLEAERKKILSKFGLRSQIVQSCDPHAVELAKNENLDPKAMVFHGATRSSNKLMSVVKELRSEREKHYEQAVENLKSQLLQQQSMVEMYRYQISELEDSLAEHQEEASLSREQANKQSSKLQERIDLANKRLRESEKRRQLDREGYQNDVQALRRKAREIEQQMIKLMKNLVNGTEMDDTLFGGNLPENVELAILQSIRDMSSKGCKLSNQLQTLKAKIYSIEKDLRRI</sequence>
<feature type="region of interest" description="Disordered" evidence="1">
    <location>
        <begin position="141"/>
        <end position="161"/>
    </location>
</feature>
<dbReference type="AlphaFoldDB" id="A0ABD2PSP1"/>
<feature type="non-terminal residue" evidence="2">
    <location>
        <position position="1"/>
    </location>
</feature>
<name>A0ABD2PSP1_9PLAT</name>
<accession>A0ABD2PSP1</accession>
<comment type="caution">
    <text evidence="2">The sequence shown here is derived from an EMBL/GenBank/DDBJ whole genome shotgun (WGS) entry which is preliminary data.</text>
</comment>
<reference evidence="2 3" key="1">
    <citation type="submission" date="2024-11" db="EMBL/GenBank/DDBJ databases">
        <title>Adaptive evolution of stress response genes in parasites aligns with host niche diversity.</title>
        <authorList>
            <person name="Hahn C."/>
            <person name="Resl P."/>
        </authorList>
    </citation>
    <scope>NUCLEOTIDE SEQUENCE [LARGE SCALE GENOMIC DNA]</scope>
    <source>
        <strain evidence="2">EGGRZ-B1_66</strain>
        <tissue evidence="2">Body</tissue>
    </source>
</reference>
<feature type="compositionally biased region" description="Polar residues" evidence="1">
    <location>
        <begin position="148"/>
        <end position="158"/>
    </location>
</feature>
<dbReference type="PANTHER" id="PTHR22091">
    <property type="entry name" value="COILED-COIL DOMAIN-CONTAINING PROTEIN 77"/>
    <property type="match status" value="1"/>
</dbReference>
<dbReference type="PANTHER" id="PTHR22091:SF1">
    <property type="entry name" value="COILED-COIL DOMAIN-CONTAINING PROTEIN 77"/>
    <property type="match status" value="1"/>
</dbReference>
<evidence type="ECO:0000313" key="3">
    <source>
        <dbReference type="Proteomes" id="UP001626550"/>
    </source>
</evidence>
<evidence type="ECO:0000313" key="2">
    <source>
        <dbReference type="EMBL" id="KAL3310269.1"/>
    </source>
</evidence>
<gene>
    <name evidence="2" type="primary">CCDC77_3</name>
    <name evidence="2" type="ORF">Ciccas_011168</name>
</gene>
<dbReference type="Proteomes" id="UP001626550">
    <property type="component" value="Unassembled WGS sequence"/>
</dbReference>
<keyword evidence="3" id="KW-1185">Reference proteome</keyword>
<evidence type="ECO:0000256" key="1">
    <source>
        <dbReference type="SAM" id="MobiDB-lite"/>
    </source>
</evidence>
<organism evidence="2 3">
    <name type="scientific">Cichlidogyrus casuarinus</name>
    <dbReference type="NCBI Taxonomy" id="1844966"/>
    <lineage>
        <taxon>Eukaryota</taxon>
        <taxon>Metazoa</taxon>
        <taxon>Spiralia</taxon>
        <taxon>Lophotrochozoa</taxon>
        <taxon>Platyhelminthes</taxon>
        <taxon>Monogenea</taxon>
        <taxon>Monopisthocotylea</taxon>
        <taxon>Dactylogyridea</taxon>
        <taxon>Ancyrocephalidae</taxon>
        <taxon>Cichlidogyrus</taxon>
    </lineage>
</organism>
<dbReference type="EMBL" id="JBJKFK010003098">
    <property type="protein sequence ID" value="KAL3310269.1"/>
    <property type="molecule type" value="Genomic_DNA"/>
</dbReference>
<proteinExistence type="predicted"/>